<organism evidence="1 2">
    <name type="scientific">Lentithecium fluviatile CBS 122367</name>
    <dbReference type="NCBI Taxonomy" id="1168545"/>
    <lineage>
        <taxon>Eukaryota</taxon>
        <taxon>Fungi</taxon>
        <taxon>Dikarya</taxon>
        <taxon>Ascomycota</taxon>
        <taxon>Pezizomycotina</taxon>
        <taxon>Dothideomycetes</taxon>
        <taxon>Pleosporomycetidae</taxon>
        <taxon>Pleosporales</taxon>
        <taxon>Massarineae</taxon>
        <taxon>Lentitheciaceae</taxon>
        <taxon>Lentithecium</taxon>
    </lineage>
</organism>
<proteinExistence type="predicted"/>
<dbReference type="Proteomes" id="UP000799291">
    <property type="component" value="Unassembled WGS sequence"/>
</dbReference>
<sequence>MSGTTETQFHTWKAEPLTRGTFSILSSCLTTLGFSVWTAVHLNLPEHKKESEQYWRKIKWLLVALLAPEFVSASTTLQDDYEAESDPQKRYARTPTHSIYAAMGGFFIGTHGERDNFLPRNRRRITLTGDGVIWLLQHEPSLLPNISKAVIRDKSKASGLLKAFVCLQAAWFCAQCFSRWKQDLTVSLLELNTLAHSLCALLTYMLWWNKPLDVEQPTLMPGKESQGVFAFMSLASWKGKGVFSSQNRSRR</sequence>
<reference evidence="1" key="1">
    <citation type="journal article" date="2020" name="Stud. Mycol.">
        <title>101 Dothideomycetes genomes: a test case for predicting lifestyles and emergence of pathogens.</title>
        <authorList>
            <person name="Haridas S."/>
            <person name="Albert R."/>
            <person name="Binder M."/>
            <person name="Bloem J."/>
            <person name="Labutti K."/>
            <person name="Salamov A."/>
            <person name="Andreopoulos B."/>
            <person name="Baker S."/>
            <person name="Barry K."/>
            <person name="Bills G."/>
            <person name="Bluhm B."/>
            <person name="Cannon C."/>
            <person name="Castanera R."/>
            <person name="Culley D."/>
            <person name="Daum C."/>
            <person name="Ezra D."/>
            <person name="Gonzalez J."/>
            <person name="Henrissat B."/>
            <person name="Kuo A."/>
            <person name="Liang C."/>
            <person name="Lipzen A."/>
            <person name="Lutzoni F."/>
            <person name="Magnuson J."/>
            <person name="Mondo S."/>
            <person name="Nolan M."/>
            <person name="Ohm R."/>
            <person name="Pangilinan J."/>
            <person name="Park H.-J."/>
            <person name="Ramirez L."/>
            <person name="Alfaro M."/>
            <person name="Sun H."/>
            <person name="Tritt A."/>
            <person name="Yoshinaga Y."/>
            <person name="Zwiers L.-H."/>
            <person name="Turgeon B."/>
            <person name="Goodwin S."/>
            <person name="Spatafora J."/>
            <person name="Crous P."/>
            <person name="Grigoriev I."/>
        </authorList>
    </citation>
    <scope>NUCLEOTIDE SEQUENCE</scope>
    <source>
        <strain evidence="1">CBS 122367</strain>
    </source>
</reference>
<dbReference type="PANTHER" id="PTHR35043">
    <property type="entry name" value="TRANSCRIPTION FACTOR DOMAIN-CONTAINING PROTEIN"/>
    <property type="match status" value="1"/>
</dbReference>
<dbReference type="AlphaFoldDB" id="A0A6G1IMY7"/>
<evidence type="ECO:0000313" key="1">
    <source>
        <dbReference type="EMBL" id="KAF2679607.1"/>
    </source>
</evidence>
<gene>
    <name evidence="1" type="ORF">K458DRAFT_313964</name>
</gene>
<evidence type="ECO:0000313" key="2">
    <source>
        <dbReference type="Proteomes" id="UP000799291"/>
    </source>
</evidence>
<accession>A0A6G1IMY7</accession>
<dbReference type="EMBL" id="MU005602">
    <property type="protein sequence ID" value="KAF2679607.1"/>
    <property type="molecule type" value="Genomic_DNA"/>
</dbReference>
<protein>
    <submittedName>
        <fullName evidence="1">Uncharacterized protein</fullName>
    </submittedName>
</protein>
<dbReference type="OrthoDB" id="3061561at2759"/>
<keyword evidence="2" id="KW-1185">Reference proteome</keyword>
<name>A0A6G1IMY7_9PLEO</name>
<dbReference type="PANTHER" id="PTHR35043:SF9">
    <property type="match status" value="1"/>
</dbReference>